<accession>A0A151AT81</accession>
<evidence type="ECO:0000259" key="2">
    <source>
        <dbReference type="Pfam" id="PF01979"/>
    </source>
</evidence>
<dbReference type="Proteomes" id="UP000075670">
    <property type="component" value="Unassembled WGS sequence"/>
</dbReference>
<dbReference type="PANTHER" id="PTHR43794:SF11">
    <property type="entry name" value="AMIDOHYDROLASE-RELATED DOMAIN-CONTAINING PROTEIN"/>
    <property type="match status" value="1"/>
</dbReference>
<dbReference type="InterPro" id="IPR050287">
    <property type="entry name" value="MTA/SAH_deaminase"/>
</dbReference>
<name>A0A151AT81_9FIRM</name>
<dbReference type="InterPro" id="IPR032466">
    <property type="entry name" value="Metal_Hydrolase"/>
</dbReference>
<dbReference type="RefSeq" id="WP_062285849.1">
    <property type="nucleotide sequence ID" value="NZ_LTBC01000020.1"/>
</dbReference>
<feature type="domain" description="Amidohydrolase-related" evidence="2">
    <location>
        <begin position="64"/>
        <end position="419"/>
    </location>
</feature>
<evidence type="ECO:0000313" key="4">
    <source>
        <dbReference type="Proteomes" id="UP000075670"/>
    </source>
</evidence>
<evidence type="ECO:0000313" key="3">
    <source>
        <dbReference type="EMBL" id="KYH30792.1"/>
    </source>
</evidence>
<dbReference type="EMBL" id="LTBC01000020">
    <property type="protein sequence ID" value="KYH30792.1"/>
    <property type="molecule type" value="Genomic_DNA"/>
</dbReference>
<comment type="caution">
    <text evidence="3">The sequence shown here is derived from an EMBL/GenBank/DDBJ whole genome shotgun (WGS) entry which is preliminary data.</text>
</comment>
<protein>
    <submittedName>
        <fullName evidence="3">8-oxoguanine deaminase</fullName>
        <ecNumber evidence="3">3.5.4.32</ecNumber>
    </submittedName>
</protein>
<dbReference type="PANTHER" id="PTHR43794">
    <property type="entry name" value="AMINOHYDROLASE SSNA-RELATED"/>
    <property type="match status" value="1"/>
</dbReference>
<dbReference type="CDD" id="cd01298">
    <property type="entry name" value="ATZ_TRZ_like"/>
    <property type="match status" value="1"/>
</dbReference>
<organism evidence="3 4">
    <name type="scientific">Moorella mulderi DSM 14980</name>
    <dbReference type="NCBI Taxonomy" id="1122241"/>
    <lineage>
        <taxon>Bacteria</taxon>
        <taxon>Bacillati</taxon>
        <taxon>Bacillota</taxon>
        <taxon>Clostridia</taxon>
        <taxon>Neomoorellales</taxon>
        <taxon>Neomoorellaceae</taxon>
        <taxon>Neomoorella</taxon>
    </lineage>
</organism>
<dbReference type="Gene3D" id="3.20.20.140">
    <property type="entry name" value="Metal-dependent hydrolases"/>
    <property type="match status" value="1"/>
</dbReference>
<sequence length="448" mass="49071">MELQEKKKCTLLIKNCIVLLPDCSFLEGASIAINDDRIVELGPTNLVEAAFSASEVIDAGGKVAIPGMVDCHTHTVQQFLRGSVVDEPPIVWIRILVPYEAKLNEKDRYHAARLACLQMLKAGITTFADSGTGDMVPVIQAVQEMGLRAAITRMTRDEGDFIPPIFKSPAEVAVKKNEELYKQFHGSGNGRISIWFSVTSPMTTSPKLASLVAEAAREYHTGIHIHLAEHLDEVKQCLAQRGMRPPFYLDSCGLLGPNVIAAHCVQISDFDIRLLAERGVNIIHCPCANLGNQGFPKLLAERAAGINIGLGNDGAHTANLDLFFQMQLLKYAAQASFGIPIFEPVVLPVVEAFQMATINGAKALMLEEQIGTLEVGKKADIVLLDISQPHISPNRNLLNTLVMVGSGRDVTDVVIDGRVILKNREFVFIDEEEVIRSATAQLNDFWNR</sequence>
<dbReference type="Pfam" id="PF01979">
    <property type="entry name" value="Amidohydro_1"/>
    <property type="match status" value="1"/>
</dbReference>
<dbReference type="GO" id="GO:0102127">
    <property type="term" value="F:8-oxoguanine deaminase activity"/>
    <property type="evidence" value="ECO:0007669"/>
    <property type="project" value="UniProtKB-EC"/>
</dbReference>
<dbReference type="InterPro" id="IPR006680">
    <property type="entry name" value="Amidohydro-rel"/>
</dbReference>
<keyword evidence="4" id="KW-1185">Reference proteome</keyword>
<dbReference type="PATRIC" id="fig|1122241.3.peg.3043"/>
<dbReference type="SUPFAM" id="SSF51338">
    <property type="entry name" value="Composite domain of metallo-dependent hydrolases"/>
    <property type="match status" value="1"/>
</dbReference>
<dbReference type="AlphaFoldDB" id="A0A151AT81"/>
<dbReference type="EC" id="3.5.4.32" evidence="3"/>
<dbReference type="SUPFAM" id="SSF51556">
    <property type="entry name" value="Metallo-dependent hydrolases"/>
    <property type="match status" value="1"/>
</dbReference>
<dbReference type="InterPro" id="IPR011059">
    <property type="entry name" value="Metal-dep_hydrolase_composite"/>
</dbReference>
<dbReference type="Gene3D" id="2.30.40.10">
    <property type="entry name" value="Urease, subunit C, domain 1"/>
    <property type="match status" value="1"/>
</dbReference>
<gene>
    <name evidence="3" type="ORF">MOMUL_28550</name>
</gene>
<reference evidence="3 4" key="1">
    <citation type="submission" date="2016-02" db="EMBL/GenBank/DDBJ databases">
        <title>Genome sequence of Moorella mulderi DSM 14980.</title>
        <authorList>
            <person name="Poehlein A."/>
            <person name="Daniel R."/>
        </authorList>
    </citation>
    <scope>NUCLEOTIDE SEQUENCE [LARGE SCALE GENOMIC DNA]</scope>
    <source>
        <strain evidence="3 4">DSM 14980</strain>
    </source>
</reference>
<evidence type="ECO:0000256" key="1">
    <source>
        <dbReference type="ARBA" id="ARBA00022801"/>
    </source>
</evidence>
<proteinExistence type="predicted"/>
<keyword evidence="1 3" id="KW-0378">Hydrolase</keyword>